<dbReference type="AlphaFoldDB" id="L2GJW7"/>
<dbReference type="SUPFAM" id="SSF52540">
    <property type="entry name" value="P-loop containing nucleoside triphosphate hydrolases"/>
    <property type="match status" value="1"/>
</dbReference>
<dbReference type="GO" id="GO:0005525">
    <property type="term" value="F:GTP binding"/>
    <property type="evidence" value="ECO:0007669"/>
    <property type="project" value="UniProtKB-KW"/>
</dbReference>
<dbReference type="InterPro" id="IPR000795">
    <property type="entry name" value="T_Tr_GTP-bd_dom"/>
</dbReference>
<name>L2GJW7_VITCO</name>
<dbReference type="GeneID" id="19882728"/>
<comment type="similarity">
    <text evidence="1">Belongs to the TRAFAC class translation factor GTPase superfamily. Classic translation factor GTPase family. EF-Tu/EF-1A subfamily.</text>
</comment>
<evidence type="ECO:0000256" key="1">
    <source>
        <dbReference type="ARBA" id="ARBA00007249"/>
    </source>
</evidence>
<dbReference type="InterPro" id="IPR027417">
    <property type="entry name" value="P-loop_NTPase"/>
</dbReference>
<dbReference type="PROSITE" id="PS51722">
    <property type="entry name" value="G_TR_2"/>
    <property type="match status" value="1"/>
</dbReference>
<keyword evidence="6" id="KW-1185">Reference proteome</keyword>
<dbReference type="VEuPathDB" id="MicrosporidiaDB:VICG_02018"/>
<dbReference type="RefSeq" id="XP_007605463.1">
    <property type="nucleotide sequence ID" value="XM_007605401.1"/>
</dbReference>
<dbReference type="PANTHER" id="PTHR23115">
    <property type="entry name" value="TRANSLATION FACTOR"/>
    <property type="match status" value="1"/>
</dbReference>
<gene>
    <name evidence="5" type="ORF">VICG_02018</name>
</gene>
<dbReference type="SUPFAM" id="SSF50465">
    <property type="entry name" value="EF-Tu/eEF-1alpha/eIF2-gamma C-terminal domain"/>
    <property type="match status" value="1"/>
</dbReference>
<evidence type="ECO:0000259" key="4">
    <source>
        <dbReference type="PROSITE" id="PS51722"/>
    </source>
</evidence>
<evidence type="ECO:0000256" key="2">
    <source>
        <dbReference type="ARBA" id="ARBA00022741"/>
    </source>
</evidence>
<dbReference type="PRINTS" id="PR00315">
    <property type="entry name" value="ELONGATNFCT"/>
</dbReference>
<reference evidence="6" key="1">
    <citation type="submission" date="2011-05" db="EMBL/GenBank/DDBJ databases">
        <title>The genome sequence of Vittaforma corneae strain ATCC 50505.</title>
        <authorList>
            <consortium name="The Broad Institute Genome Sequencing Platform"/>
            <person name="Cuomo C."/>
            <person name="Didier E."/>
            <person name="Bowers L."/>
            <person name="Young S.K."/>
            <person name="Zeng Q."/>
            <person name="Gargeya S."/>
            <person name="Fitzgerald M."/>
            <person name="Haas B."/>
            <person name="Abouelleil A."/>
            <person name="Alvarado L."/>
            <person name="Arachchi H.M."/>
            <person name="Berlin A."/>
            <person name="Chapman S.B."/>
            <person name="Gearin G."/>
            <person name="Goldberg J."/>
            <person name="Griggs A."/>
            <person name="Gujja S."/>
            <person name="Hansen M."/>
            <person name="Heiman D."/>
            <person name="Howarth C."/>
            <person name="Larimer J."/>
            <person name="Lui A."/>
            <person name="MacDonald P.J.P."/>
            <person name="McCowen C."/>
            <person name="Montmayeur A."/>
            <person name="Murphy C."/>
            <person name="Neiman D."/>
            <person name="Pearson M."/>
            <person name="Priest M."/>
            <person name="Roberts A."/>
            <person name="Saif S."/>
            <person name="Shea T."/>
            <person name="Sisk P."/>
            <person name="Stolte C."/>
            <person name="Sykes S."/>
            <person name="Wortman J."/>
            <person name="Nusbaum C."/>
            <person name="Birren B."/>
        </authorList>
    </citation>
    <scope>NUCLEOTIDE SEQUENCE [LARGE SCALE GENOMIC DNA]</scope>
    <source>
        <strain evidence="6">ATCC 50505</strain>
    </source>
</reference>
<dbReference type="InParanoid" id="L2GJW7"/>
<proteinExistence type="inferred from homology"/>
<dbReference type="EMBL" id="JH370154">
    <property type="protein sequence ID" value="ELA40929.1"/>
    <property type="molecule type" value="Genomic_DNA"/>
</dbReference>
<dbReference type="SUPFAM" id="SSF50447">
    <property type="entry name" value="Translation proteins"/>
    <property type="match status" value="1"/>
</dbReference>
<sequence>VHIPYALALNEGAWQQINIGYFGHILVFLECEKIYHLVHKMDLNLENLNLNTKKTLNIVFVGHVDSGKSTICGRILVDLQLVDERILEKYRQQSEESNRASWYLSWCMDLNPEEREKGKTVEVGTASFELPHTKVNVLDAPGHKQFVNEMIEGASRADIGILIVSSRTGEFEAGFKGGQTKEHMLLLKAGNVDRLIVLVNKMDECSWDRERYNEIVGKVEKFGKNLFKDMYFIPVSGYNGDNIKTRKETDFFKGPSFLEYLDTVNVLDVETEPCLTILEKVKTSGNVFFYVKIESGAFNKNDGYRVLPLCKDDKITSIMNEDDVELGEAVRGETYKMKFKELSEDIFVGTKIVSVSNKNYQVCNEMYAQLGICEVKTAITKGYACIMHINLFTVGAKITELYSLDKKKIRVGRKGGKSSCKNKA</sequence>
<protein>
    <submittedName>
        <fullName evidence="5">Small GTP-binding protein domain protein</fullName>
    </submittedName>
</protein>
<dbReference type="Proteomes" id="UP000011082">
    <property type="component" value="Unassembled WGS sequence"/>
</dbReference>
<evidence type="ECO:0000313" key="5">
    <source>
        <dbReference type="EMBL" id="ELA40929.1"/>
    </source>
</evidence>
<dbReference type="FunCoup" id="L2GJW7">
    <property type="interactions" value="149"/>
</dbReference>
<dbReference type="STRING" id="993615.L2GJW7"/>
<dbReference type="InterPro" id="IPR009000">
    <property type="entry name" value="Transl_B-barrel_sf"/>
</dbReference>
<evidence type="ECO:0000313" key="6">
    <source>
        <dbReference type="Proteomes" id="UP000011082"/>
    </source>
</evidence>
<evidence type="ECO:0000256" key="3">
    <source>
        <dbReference type="ARBA" id="ARBA00023134"/>
    </source>
</evidence>
<dbReference type="GO" id="GO:0003924">
    <property type="term" value="F:GTPase activity"/>
    <property type="evidence" value="ECO:0007669"/>
    <property type="project" value="InterPro"/>
</dbReference>
<dbReference type="Gene3D" id="3.40.50.300">
    <property type="entry name" value="P-loop containing nucleotide triphosphate hydrolases"/>
    <property type="match status" value="1"/>
</dbReference>
<dbReference type="OMA" id="IERYEEC"/>
<dbReference type="InterPro" id="IPR050100">
    <property type="entry name" value="TRAFAC_GTPase_members"/>
</dbReference>
<dbReference type="Gene3D" id="2.40.30.10">
    <property type="entry name" value="Translation factors"/>
    <property type="match status" value="1"/>
</dbReference>
<feature type="domain" description="Tr-type G" evidence="4">
    <location>
        <begin position="53"/>
        <end position="270"/>
    </location>
</feature>
<accession>L2GJW7</accession>
<dbReference type="HOGENOM" id="CLU_007265_3_8_1"/>
<dbReference type="OrthoDB" id="342024at2759"/>
<feature type="non-terminal residue" evidence="5">
    <location>
        <position position="1"/>
    </location>
</feature>
<keyword evidence="3" id="KW-0342">GTP-binding</keyword>
<dbReference type="Pfam" id="PF00009">
    <property type="entry name" value="GTP_EFTU"/>
    <property type="match status" value="1"/>
</dbReference>
<organism evidence="5 6">
    <name type="scientific">Vittaforma corneae (strain ATCC 50505)</name>
    <name type="common">Microsporidian parasite</name>
    <name type="synonym">Nosema corneum</name>
    <dbReference type="NCBI Taxonomy" id="993615"/>
    <lineage>
        <taxon>Eukaryota</taxon>
        <taxon>Fungi</taxon>
        <taxon>Fungi incertae sedis</taxon>
        <taxon>Microsporidia</taxon>
        <taxon>Nosematidae</taxon>
        <taxon>Vittaforma</taxon>
    </lineage>
</organism>
<keyword evidence="2" id="KW-0547">Nucleotide-binding</keyword>
<dbReference type="InterPro" id="IPR009001">
    <property type="entry name" value="Transl_elong_EF1A/Init_IF2_C"/>
</dbReference>